<dbReference type="EMBL" id="CM004391">
    <property type="protein sequence ID" value="OAY50123.1"/>
    <property type="molecule type" value="Genomic_DNA"/>
</dbReference>
<organism evidence="1">
    <name type="scientific">Manihot esculenta</name>
    <name type="common">Cassava</name>
    <name type="synonym">Jatropha manihot</name>
    <dbReference type="NCBI Taxonomy" id="3983"/>
    <lineage>
        <taxon>Eukaryota</taxon>
        <taxon>Viridiplantae</taxon>
        <taxon>Streptophyta</taxon>
        <taxon>Embryophyta</taxon>
        <taxon>Tracheophyta</taxon>
        <taxon>Spermatophyta</taxon>
        <taxon>Magnoliopsida</taxon>
        <taxon>eudicotyledons</taxon>
        <taxon>Gunneridae</taxon>
        <taxon>Pentapetalae</taxon>
        <taxon>rosids</taxon>
        <taxon>fabids</taxon>
        <taxon>Malpighiales</taxon>
        <taxon>Euphorbiaceae</taxon>
        <taxon>Crotonoideae</taxon>
        <taxon>Manihoteae</taxon>
        <taxon>Manihot</taxon>
    </lineage>
</organism>
<sequence>MASKRILKELKYLQKDPPTSYIAYFSQMIHFSSKCSLKELENLQKDHLVLQLCFLIFALP</sequence>
<protein>
    <submittedName>
        <fullName evidence="1">Uncharacterized protein</fullName>
    </submittedName>
</protein>
<accession>A0A2C9VVA0</accession>
<name>A0A2C9VVA0_MANES</name>
<proteinExistence type="predicted"/>
<dbReference type="AlphaFoldDB" id="A0A2C9VVA0"/>
<gene>
    <name evidence="1" type="ORF">MANES_05G110100</name>
</gene>
<evidence type="ECO:0000313" key="1">
    <source>
        <dbReference type="EMBL" id="OAY50123.1"/>
    </source>
</evidence>
<reference evidence="1" key="1">
    <citation type="submission" date="2016-02" db="EMBL/GenBank/DDBJ databases">
        <title>WGS assembly of Manihot esculenta.</title>
        <authorList>
            <person name="Bredeson J.V."/>
            <person name="Prochnik S.E."/>
            <person name="Lyons J.B."/>
            <person name="Schmutz J."/>
            <person name="Grimwood J."/>
            <person name="Vrebalov J."/>
            <person name="Bart R.S."/>
            <person name="Amuge T."/>
            <person name="Ferguson M.E."/>
            <person name="Green R."/>
            <person name="Putnam N."/>
            <person name="Stites J."/>
            <person name="Rounsley S."/>
            <person name="Rokhsar D.S."/>
        </authorList>
    </citation>
    <scope>NUCLEOTIDE SEQUENCE [LARGE SCALE GENOMIC DNA]</scope>
    <source>
        <tissue evidence="1">Leaf</tissue>
    </source>
</reference>